<name>A0ABV5S7N1_9ACTN</name>
<dbReference type="PANTHER" id="PTHR24421:SF10">
    <property type="entry name" value="NITRATE_NITRITE SENSOR PROTEIN NARQ"/>
    <property type="match status" value="1"/>
</dbReference>
<dbReference type="Pfam" id="PF07730">
    <property type="entry name" value="HisKA_3"/>
    <property type="match status" value="1"/>
</dbReference>
<feature type="transmembrane region" description="Helical" evidence="13">
    <location>
        <begin position="71"/>
        <end position="96"/>
    </location>
</feature>
<accession>A0ABV5S7N1</accession>
<evidence type="ECO:0000259" key="14">
    <source>
        <dbReference type="SMART" id="SM00065"/>
    </source>
</evidence>
<dbReference type="InterPro" id="IPR025201">
    <property type="entry name" value="KdpD_TM"/>
</dbReference>
<dbReference type="EC" id="2.7.13.3" evidence="3"/>
<evidence type="ECO:0000313" key="15">
    <source>
        <dbReference type="EMBL" id="MFB9627691.1"/>
    </source>
</evidence>
<keyword evidence="7" id="KW-0547">Nucleotide-binding</keyword>
<organism evidence="15 16">
    <name type="scientific">Nonomuraea helvata</name>
    <dbReference type="NCBI Taxonomy" id="37484"/>
    <lineage>
        <taxon>Bacteria</taxon>
        <taxon>Bacillati</taxon>
        <taxon>Actinomycetota</taxon>
        <taxon>Actinomycetes</taxon>
        <taxon>Streptosporangiales</taxon>
        <taxon>Streptosporangiaceae</taxon>
        <taxon>Nonomuraea</taxon>
    </lineage>
</organism>
<dbReference type="SUPFAM" id="SSF55874">
    <property type="entry name" value="ATPase domain of HSP90 chaperone/DNA topoisomerase II/histidine kinase"/>
    <property type="match status" value="1"/>
</dbReference>
<evidence type="ECO:0000256" key="1">
    <source>
        <dbReference type="ARBA" id="ARBA00000085"/>
    </source>
</evidence>
<dbReference type="Pfam" id="PF01590">
    <property type="entry name" value="GAF"/>
    <property type="match status" value="1"/>
</dbReference>
<evidence type="ECO:0000256" key="13">
    <source>
        <dbReference type="SAM" id="Phobius"/>
    </source>
</evidence>
<proteinExistence type="predicted"/>
<evidence type="ECO:0000256" key="12">
    <source>
        <dbReference type="ARBA" id="ARBA00023136"/>
    </source>
</evidence>
<dbReference type="InterPro" id="IPR050482">
    <property type="entry name" value="Sensor_HK_TwoCompSys"/>
</dbReference>
<evidence type="ECO:0000256" key="5">
    <source>
        <dbReference type="ARBA" id="ARBA00022679"/>
    </source>
</evidence>
<evidence type="ECO:0000313" key="16">
    <source>
        <dbReference type="Proteomes" id="UP001589532"/>
    </source>
</evidence>
<dbReference type="Pfam" id="PF13493">
    <property type="entry name" value="DUF4118"/>
    <property type="match status" value="1"/>
</dbReference>
<dbReference type="InterPro" id="IPR011712">
    <property type="entry name" value="Sig_transdc_His_kin_sub3_dim/P"/>
</dbReference>
<comment type="subcellular location">
    <subcellularLocation>
        <location evidence="2">Membrane</location>
        <topology evidence="2">Multi-pass membrane protein</topology>
    </subcellularLocation>
</comment>
<keyword evidence="8" id="KW-0418">Kinase</keyword>
<dbReference type="Gene3D" id="3.30.565.10">
    <property type="entry name" value="Histidine kinase-like ATPase, C-terminal domain"/>
    <property type="match status" value="1"/>
</dbReference>
<dbReference type="SMART" id="SM00065">
    <property type="entry name" value="GAF"/>
    <property type="match status" value="1"/>
</dbReference>
<dbReference type="RefSeq" id="WP_344987221.1">
    <property type="nucleotide sequence ID" value="NZ_BAAAXV010000001.1"/>
</dbReference>
<dbReference type="PANTHER" id="PTHR24421">
    <property type="entry name" value="NITRATE/NITRITE SENSOR PROTEIN NARX-RELATED"/>
    <property type="match status" value="1"/>
</dbReference>
<dbReference type="Proteomes" id="UP001589532">
    <property type="component" value="Unassembled WGS sequence"/>
</dbReference>
<comment type="caution">
    <text evidence="15">The sequence shown here is derived from an EMBL/GenBank/DDBJ whole genome shotgun (WGS) entry which is preliminary data.</text>
</comment>
<evidence type="ECO:0000256" key="11">
    <source>
        <dbReference type="ARBA" id="ARBA00023012"/>
    </source>
</evidence>
<keyword evidence="5" id="KW-0808">Transferase</keyword>
<keyword evidence="9" id="KW-0067">ATP-binding</keyword>
<keyword evidence="11" id="KW-0902">Two-component regulatory system</keyword>
<dbReference type="CDD" id="cd16917">
    <property type="entry name" value="HATPase_UhpB-NarQ-NarX-like"/>
    <property type="match status" value="1"/>
</dbReference>
<dbReference type="InterPro" id="IPR029016">
    <property type="entry name" value="GAF-like_dom_sf"/>
</dbReference>
<keyword evidence="6 13" id="KW-0812">Transmembrane</keyword>
<keyword evidence="10 13" id="KW-1133">Transmembrane helix</keyword>
<evidence type="ECO:0000256" key="6">
    <source>
        <dbReference type="ARBA" id="ARBA00022692"/>
    </source>
</evidence>
<keyword evidence="16" id="KW-1185">Reference proteome</keyword>
<evidence type="ECO:0000256" key="9">
    <source>
        <dbReference type="ARBA" id="ARBA00022840"/>
    </source>
</evidence>
<evidence type="ECO:0000256" key="2">
    <source>
        <dbReference type="ARBA" id="ARBA00004141"/>
    </source>
</evidence>
<dbReference type="EMBL" id="JBHMBW010000037">
    <property type="protein sequence ID" value="MFB9627691.1"/>
    <property type="molecule type" value="Genomic_DNA"/>
</dbReference>
<dbReference type="InterPro" id="IPR003018">
    <property type="entry name" value="GAF"/>
</dbReference>
<evidence type="ECO:0000256" key="7">
    <source>
        <dbReference type="ARBA" id="ARBA00022741"/>
    </source>
</evidence>
<gene>
    <name evidence="15" type="ORF">ACFFSA_31810</name>
</gene>
<dbReference type="SUPFAM" id="SSF55781">
    <property type="entry name" value="GAF domain-like"/>
    <property type="match status" value="1"/>
</dbReference>
<dbReference type="InterPro" id="IPR038318">
    <property type="entry name" value="KdpD_sf"/>
</dbReference>
<dbReference type="Gene3D" id="1.20.120.620">
    <property type="entry name" value="Backbone structure of the membrane domain of e. Coli histidine kinase receptor kdpd"/>
    <property type="match status" value="1"/>
</dbReference>
<dbReference type="Gene3D" id="3.30.450.40">
    <property type="match status" value="1"/>
</dbReference>
<sequence>MGILVSASIIAAETFLGYFLSRHIPASTMGPVYVLGVLAVSFLCGPVLGVLTAVASGVILDYFLLPPADAFSVWGWIPLVIFLTVALLVGWGAALMRSLAVETEERRSDADLDAQIARLLLRTEHLRSALPVAAQQLGRALGLPFLSIETATVAGDGQHVALPLTVSGNRLGTLTVPKDLPERMTRRLDERVVPSLEALLHAAHEREAISQALEASRDELRRFAEEQAALRRVATLVAHGVRPSEIFDAVTGEVGHIVNADFALLERYDPGPTVVLVSVWAKDGCAQMPTAGSNWPLEKHSIASLVTCAGHPERIDIDENIAGQLADWSRAIGVVSAVGIPITVEGQPWGVMIALFRALEAAEQSVEERMLDFTELVATALANAQARNELAASRARVVAASDEARRQIECDLHDGAEQRLMEVGLALRTVADLVPEDLVELRERLEHIGEGTALVIQELRTLSPGIHPAVLSKSGLGPALTMLARHSVVPVELVLAVECRLPERIEAVIYDIVFEALTNVAKHARASIVCVELDMKDTKVRVAVRDDGIGGAVLTDGAGLVALNDRVLALGGTFEIDSPARQGTLLTAVIPSGR</sequence>
<feature type="domain" description="GAF" evidence="14">
    <location>
        <begin position="242"/>
        <end position="391"/>
    </location>
</feature>
<protein>
    <recommendedName>
        <fullName evidence="3">histidine kinase</fullName>
        <ecNumber evidence="3">2.7.13.3</ecNumber>
    </recommendedName>
</protein>
<keyword evidence="12 13" id="KW-0472">Membrane</keyword>
<comment type="catalytic activity">
    <reaction evidence="1">
        <text>ATP + protein L-histidine = ADP + protein N-phospho-L-histidine.</text>
        <dbReference type="EC" id="2.7.13.3"/>
    </reaction>
</comment>
<keyword evidence="4" id="KW-0597">Phosphoprotein</keyword>
<evidence type="ECO:0000256" key="10">
    <source>
        <dbReference type="ARBA" id="ARBA00022989"/>
    </source>
</evidence>
<dbReference type="InterPro" id="IPR036890">
    <property type="entry name" value="HATPase_C_sf"/>
</dbReference>
<feature type="transmembrane region" description="Helical" evidence="13">
    <location>
        <begin position="32"/>
        <end position="65"/>
    </location>
</feature>
<evidence type="ECO:0000256" key="3">
    <source>
        <dbReference type="ARBA" id="ARBA00012438"/>
    </source>
</evidence>
<reference evidence="15 16" key="1">
    <citation type="submission" date="2024-09" db="EMBL/GenBank/DDBJ databases">
        <authorList>
            <person name="Sun Q."/>
            <person name="Mori K."/>
        </authorList>
    </citation>
    <scope>NUCLEOTIDE SEQUENCE [LARGE SCALE GENOMIC DNA]</scope>
    <source>
        <strain evidence="15 16">JCM 3143</strain>
    </source>
</reference>
<evidence type="ECO:0000256" key="8">
    <source>
        <dbReference type="ARBA" id="ARBA00022777"/>
    </source>
</evidence>
<evidence type="ECO:0000256" key="4">
    <source>
        <dbReference type="ARBA" id="ARBA00022553"/>
    </source>
</evidence>